<keyword evidence="2" id="KW-1133">Transmembrane helix</keyword>
<feature type="compositionally biased region" description="Acidic residues" evidence="1">
    <location>
        <begin position="251"/>
        <end position="263"/>
    </location>
</feature>
<feature type="compositionally biased region" description="Basic and acidic residues" evidence="1">
    <location>
        <begin position="274"/>
        <end position="306"/>
    </location>
</feature>
<reference evidence="3" key="1">
    <citation type="journal article" date="2021" name="Sci. Adv.">
        <title>The American lobster genome reveals insights on longevity, neural, and immune adaptations.</title>
        <authorList>
            <person name="Polinski J.M."/>
            <person name="Zimin A.V."/>
            <person name="Clark K.F."/>
            <person name="Kohn A.B."/>
            <person name="Sadowski N."/>
            <person name="Timp W."/>
            <person name="Ptitsyn A."/>
            <person name="Khanna P."/>
            <person name="Romanova D.Y."/>
            <person name="Williams P."/>
            <person name="Greenwood S.J."/>
            <person name="Moroz L.L."/>
            <person name="Walt D.R."/>
            <person name="Bodnar A.G."/>
        </authorList>
    </citation>
    <scope>NUCLEOTIDE SEQUENCE</scope>
    <source>
        <strain evidence="3">GMGI-L3</strain>
    </source>
</reference>
<comment type="caution">
    <text evidence="3">The sequence shown here is derived from an EMBL/GenBank/DDBJ whole genome shotgun (WGS) entry which is preliminary data.</text>
</comment>
<evidence type="ECO:0000256" key="1">
    <source>
        <dbReference type="SAM" id="MobiDB-lite"/>
    </source>
</evidence>
<dbReference type="AlphaFoldDB" id="A0A8J5K4A5"/>
<dbReference type="Proteomes" id="UP000747542">
    <property type="component" value="Unassembled WGS sequence"/>
</dbReference>
<evidence type="ECO:0000313" key="4">
    <source>
        <dbReference type="Proteomes" id="UP000747542"/>
    </source>
</evidence>
<feature type="region of interest" description="Disordered" evidence="1">
    <location>
        <begin position="187"/>
        <end position="306"/>
    </location>
</feature>
<organism evidence="3 4">
    <name type="scientific">Homarus americanus</name>
    <name type="common">American lobster</name>
    <dbReference type="NCBI Taxonomy" id="6706"/>
    <lineage>
        <taxon>Eukaryota</taxon>
        <taxon>Metazoa</taxon>
        <taxon>Ecdysozoa</taxon>
        <taxon>Arthropoda</taxon>
        <taxon>Crustacea</taxon>
        <taxon>Multicrustacea</taxon>
        <taxon>Malacostraca</taxon>
        <taxon>Eumalacostraca</taxon>
        <taxon>Eucarida</taxon>
        <taxon>Decapoda</taxon>
        <taxon>Pleocyemata</taxon>
        <taxon>Astacidea</taxon>
        <taxon>Nephropoidea</taxon>
        <taxon>Nephropidae</taxon>
        <taxon>Homarus</taxon>
    </lineage>
</organism>
<dbReference type="EMBL" id="JAHLQT010024959">
    <property type="protein sequence ID" value="KAG7164634.1"/>
    <property type="molecule type" value="Genomic_DNA"/>
</dbReference>
<proteinExistence type="predicted"/>
<feature type="compositionally biased region" description="Pro residues" evidence="1">
    <location>
        <begin position="197"/>
        <end position="243"/>
    </location>
</feature>
<sequence>MKNESTICVSVLWTDEDVLAMFETSSPPTDMRVLNYTDMSWAIGCPPGQRSDYTTVGIEVEVTDAAVTTEPPVEKTTKTECPSTNCDTSSSQMCLGFSLTMIILNLVWAAVVGCIAYHCVMDKKRSFLRNRENNNHQANWQVSVGPEAISHELSHVNQSHIRPSITSCHSNNEYYNDKSRIVSFKNADEPPRMHSPIHPPLPSLPPPTLNTPTSPHPPTMHIPTSLPPPPTDSTSSPPLPPPIDTTHDDQDDHDDNEDDDYDYPDFKVLQKQISMDKMKKQPTKKEAVQSKEEVKEEVKTQGERMKLSSWDSDNSLYVPFIIDENGERE</sequence>
<keyword evidence="2" id="KW-0472">Membrane</keyword>
<evidence type="ECO:0000313" key="3">
    <source>
        <dbReference type="EMBL" id="KAG7164634.1"/>
    </source>
</evidence>
<gene>
    <name evidence="3" type="ORF">Hamer_G005022</name>
</gene>
<protein>
    <submittedName>
        <fullName evidence="3">Uncharacterized protein</fullName>
    </submittedName>
</protein>
<keyword evidence="2" id="KW-0812">Transmembrane</keyword>
<name>A0A8J5K4A5_HOMAM</name>
<accession>A0A8J5K4A5</accession>
<keyword evidence="4" id="KW-1185">Reference proteome</keyword>
<feature type="transmembrane region" description="Helical" evidence="2">
    <location>
        <begin position="95"/>
        <end position="120"/>
    </location>
</feature>
<evidence type="ECO:0000256" key="2">
    <source>
        <dbReference type="SAM" id="Phobius"/>
    </source>
</evidence>